<proteinExistence type="predicted"/>
<dbReference type="Proteomes" id="UP000198757">
    <property type="component" value="Unassembled WGS sequence"/>
</dbReference>
<name>A0A1G6W6R6_NIADE</name>
<evidence type="ECO:0000313" key="2">
    <source>
        <dbReference type="Proteomes" id="UP000198757"/>
    </source>
</evidence>
<sequence length="124" mass="14094">MKRGGVLIWVYSLLFAGGFLLLNSTQKAAHGSPIPASVQKNAGYTATPDLPVFPPDLFWDHTDDKEEDAAPGLHEHSFADFPHWVLSWIPNHSLNIHDNPKPYRQPYLAELIPEKYIFFRSIRV</sequence>
<evidence type="ECO:0000313" key="1">
    <source>
        <dbReference type="EMBL" id="SDD61521.1"/>
    </source>
</evidence>
<organism evidence="1 2">
    <name type="scientific">Niabella drilacis (strain DSM 25811 / CCM 8410 / CCUG 62505 / LMG 26954 / E90)</name>
    <dbReference type="NCBI Taxonomy" id="1285928"/>
    <lineage>
        <taxon>Bacteria</taxon>
        <taxon>Pseudomonadati</taxon>
        <taxon>Bacteroidota</taxon>
        <taxon>Chitinophagia</taxon>
        <taxon>Chitinophagales</taxon>
        <taxon>Chitinophagaceae</taxon>
        <taxon>Niabella</taxon>
    </lineage>
</organism>
<dbReference type="EMBL" id="FMZO01000011">
    <property type="protein sequence ID" value="SDD61521.1"/>
    <property type="molecule type" value="Genomic_DNA"/>
</dbReference>
<dbReference type="STRING" id="1285928.SAMN04487894_11123"/>
<protein>
    <submittedName>
        <fullName evidence="1">Uncharacterized protein</fullName>
    </submittedName>
</protein>
<keyword evidence="2" id="KW-1185">Reference proteome</keyword>
<dbReference type="RefSeq" id="WP_090391585.1">
    <property type="nucleotide sequence ID" value="NZ_FMZO01000011.1"/>
</dbReference>
<accession>A0A1G6W6R6</accession>
<reference evidence="2" key="1">
    <citation type="submission" date="2016-10" db="EMBL/GenBank/DDBJ databases">
        <authorList>
            <person name="Varghese N."/>
            <person name="Submissions S."/>
        </authorList>
    </citation>
    <scope>NUCLEOTIDE SEQUENCE [LARGE SCALE GENOMIC DNA]</scope>
    <source>
        <strain evidence="2">DSM 25811 / CCM 8410 / LMG 26954 / E90</strain>
    </source>
</reference>
<dbReference type="AlphaFoldDB" id="A0A1G6W6R6"/>
<gene>
    <name evidence="1" type="ORF">SAMN04487894_11123</name>
</gene>